<dbReference type="Gene3D" id="3.20.20.140">
    <property type="entry name" value="Metal-dependent hydrolases"/>
    <property type="match status" value="1"/>
</dbReference>
<reference evidence="2" key="1">
    <citation type="submission" date="2018-05" db="EMBL/GenBank/DDBJ databases">
        <authorList>
            <person name="Lanie J.A."/>
            <person name="Ng W.-L."/>
            <person name="Kazmierczak K.M."/>
            <person name="Andrzejewski T.M."/>
            <person name="Davidsen T.M."/>
            <person name="Wayne K.J."/>
            <person name="Tettelin H."/>
            <person name="Glass J.I."/>
            <person name="Rusch D."/>
            <person name="Podicherti R."/>
            <person name="Tsui H.-C.T."/>
            <person name="Winkler M.E."/>
        </authorList>
    </citation>
    <scope>NUCLEOTIDE SEQUENCE</scope>
</reference>
<protein>
    <recommendedName>
        <fullName evidence="1">Amidohydrolase 3 domain-containing protein</fullName>
    </recommendedName>
</protein>
<dbReference type="GO" id="GO:0005829">
    <property type="term" value="C:cytosol"/>
    <property type="evidence" value="ECO:0007669"/>
    <property type="project" value="TreeGrafter"/>
</dbReference>
<dbReference type="InterPro" id="IPR023100">
    <property type="entry name" value="D-aminoacylase_insert_dom_sf"/>
</dbReference>
<dbReference type="InterPro" id="IPR032466">
    <property type="entry name" value="Metal_Hydrolase"/>
</dbReference>
<dbReference type="SUPFAM" id="SSF51556">
    <property type="entry name" value="Metallo-dependent hydrolases"/>
    <property type="match status" value="1"/>
</dbReference>
<accession>A0A382ABN8</accession>
<dbReference type="GO" id="GO:0016812">
    <property type="term" value="F:hydrolase activity, acting on carbon-nitrogen (but not peptide) bonds, in cyclic amides"/>
    <property type="evidence" value="ECO:0007669"/>
    <property type="project" value="TreeGrafter"/>
</dbReference>
<dbReference type="InterPro" id="IPR011059">
    <property type="entry name" value="Metal-dep_hydrolase_composite"/>
</dbReference>
<dbReference type="Gene3D" id="3.30.1490.130">
    <property type="entry name" value="D-aminoacylase. Domain 3"/>
    <property type="match status" value="1"/>
</dbReference>
<dbReference type="InterPro" id="IPR013108">
    <property type="entry name" value="Amidohydro_3"/>
</dbReference>
<name>A0A382ABN8_9ZZZZ</name>
<dbReference type="InterPro" id="IPR050378">
    <property type="entry name" value="Metallo-dep_Hydrolases_sf"/>
</dbReference>
<dbReference type="AlphaFoldDB" id="A0A382ABN8"/>
<gene>
    <name evidence="2" type="ORF">METZ01_LOCUS151515</name>
</gene>
<evidence type="ECO:0000313" key="2">
    <source>
        <dbReference type="EMBL" id="SVA98661.1"/>
    </source>
</evidence>
<feature type="domain" description="Amidohydrolase 3" evidence="1">
    <location>
        <begin position="406"/>
        <end position="500"/>
    </location>
</feature>
<dbReference type="PANTHER" id="PTHR11647:SF1">
    <property type="entry name" value="COLLAPSIN RESPONSE MEDIATOR PROTEIN"/>
    <property type="match status" value="1"/>
</dbReference>
<dbReference type="PANTHER" id="PTHR11647">
    <property type="entry name" value="HYDRANTOINASE/DIHYDROPYRIMIDINASE FAMILY MEMBER"/>
    <property type="match status" value="1"/>
</dbReference>
<dbReference type="SUPFAM" id="SSF51338">
    <property type="entry name" value="Composite domain of metallo-dependent hydrolases"/>
    <property type="match status" value="1"/>
</dbReference>
<sequence length="523" mass="58238">MLIINCDKILDHDNVLSLKTNFSIHILFSLLLVLTSCETPMEYDIVLRNGTIIDGKGSERYIGDLAITKDRIVVVGEVKGSGRDEIDIKGKIVAPGFIDTHSHHDTKMFENTDMLAALSQGITTIFIGQDGSSNYPISDLRERLSQIPVSMNIASFSGHNTLREKVMGLDHKRPAGDSEVLAMIELLRSDIEAGAWGLSSGLEYDPGIYSTTDEIISLAKIVSAVNGRYISHIRSEDRNFWSAIDEIIRIGRVARLPVQISHIKLAMNHLHGRADELLSRLNEARDNGVMISADIYPYTYWQSTMQVLFPDRDFDDRESADLALSEITSPDEVIITQYDPEPDYIGKRLSEIAELRREHPSVTLMGLISETNYDDGSESIVAKSMTETDIIELLEWRYTNICTDGGSDGGHPRGYGTYPRILGQYVREDRSMDLERAIHKMTGLPSLNMGMDDRGILEPGMAADVVVFDPLRIIDRATFEDPMALSEGIDRVIVNGIMVYAGGRVNDDRPGRFLPGPGYIANR</sequence>
<dbReference type="EMBL" id="UINC01024635">
    <property type="protein sequence ID" value="SVA98661.1"/>
    <property type="molecule type" value="Genomic_DNA"/>
</dbReference>
<evidence type="ECO:0000259" key="1">
    <source>
        <dbReference type="Pfam" id="PF07969"/>
    </source>
</evidence>
<dbReference type="Pfam" id="PF07969">
    <property type="entry name" value="Amidohydro_3"/>
    <property type="match status" value="2"/>
</dbReference>
<feature type="domain" description="Amidohydrolase 3" evidence="1">
    <location>
        <begin position="85"/>
        <end position="267"/>
    </location>
</feature>
<dbReference type="Gene3D" id="2.30.40.10">
    <property type="entry name" value="Urease, subunit C, domain 1"/>
    <property type="match status" value="1"/>
</dbReference>
<proteinExistence type="predicted"/>
<dbReference type="CDD" id="cd01297">
    <property type="entry name" value="D-aminoacylase"/>
    <property type="match status" value="1"/>
</dbReference>
<organism evidence="2">
    <name type="scientific">marine metagenome</name>
    <dbReference type="NCBI Taxonomy" id="408172"/>
    <lineage>
        <taxon>unclassified sequences</taxon>
        <taxon>metagenomes</taxon>
        <taxon>ecological metagenomes</taxon>
    </lineage>
</organism>
<dbReference type="GO" id="GO:0016811">
    <property type="term" value="F:hydrolase activity, acting on carbon-nitrogen (but not peptide) bonds, in linear amides"/>
    <property type="evidence" value="ECO:0007669"/>
    <property type="project" value="InterPro"/>
</dbReference>